<dbReference type="PANTHER" id="PTHR23026">
    <property type="entry name" value="NADPH NITROREDUCTASE"/>
    <property type="match status" value="1"/>
</dbReference>
<reference evidence="5 6" key="1">
    <citation type="submission" date="2018-11" db="EMBL/GenBank/DDBJ databases">
        <title>Microbial catabolism of amino acid.</title>
        <authorList>
            <person name="Hibi M."/>
            <person name="Ogawa J."/>
        </authorList>
    </citation>
    <scope>NUCLEOTIDE SEQUENCE [LARGE SCALE GENOMIC DNA]</scope>
    <source>
        <strain evidence="5 6">C31-06</strain>
    </source>
</reference>
<gene>
    <name evidence="5" type="ORF">Rhow_006653</name>
</gene>
<accession>A0A402CG42</accession>
<evidence type="ECO:0000313" key="5">
    <source>
        <dbReference type="EMBL" id="GCE42524.1"/>
    </source>
</evidence>
<dbReference type="InterPro" id="IPR000415">
    <property type="entry name" value="Nitroreductase-like"/>
</dbReference>
<comment type="caution">
    <text evidence="5">The sequence shown here is derived from an EMBL/GenBank/DDBJ whole genome shotgun (WGS) entry which is preliminary data.</text>
</comment>
<dbReference type="Proteomes" id="UP000287519">
    <property type="component" value="Unassembled WGS sequence"/>
</dbReference>
<keyword evidence="2" id="KW-0288">FMN</keyword>
<dbReference type="Pfam" id="PF00881">
    <property type="entry name" value="Nitroreductase"/>
    <property type="match status" value="1"/>
</dbReference>
<evidence type="ECO:0000256" key="1">
    <source>
        <dbReference type="ARBA" id="ARBA00022630"/>
    </source>
</evidence>
<keyword evidence="1" id="KW-0285">Flavoprotein</keyword>
<dbReference type="GO" id="GO:0016491">
    <property type="term" value="F:oxidoreductase activity"/>
    <property type="evidence" value="ECO:0007669"/>
    <property type="project" value="UniProtKB-KW"/>
</dbReference>
<dbReference type="PANTHER" id="PTHR23026:SF90">
    <property type="entry name" value="IODOTYROSINE DEIODINASE 1"/>
    <property type="match status" value="1"/>
</dbReference>
<keyword evidence="3" id="KW-0560">Oxidoreductase</keyword>
<dbReference type="Gene3D" id="3.40.109.10">
    <property type="entry name" value="NADH Oxidase"/>
    <property type="match status" value="1"/>
</dbReference>
<dbReference type="AlphaFoldDB" id="A0A402CG42"/>
<sequence length="83" mass="9253">MSVYDAVKSRRSVRNYTDRPVDRKILERVLTAAARTPSGGNLQPWRTYVVTGKPHSDLIEKMAARLADVIAATSRSTRSTHPT</sequence>
<evidence type="ECO:0000256" key="3">
    <source>
        <dbReference type="ARBA" id="ARBA00023002"/>
    </source>
</evidence>
<proteinExistence type="predicted"/>
<protein>
    <submittedName>
        <fullName evidence="5">Nitroreductase</fullName>
    </submittedName>
</protein>
<dbReference type="SUPFAM" id="SSF55469">
    <property type="entry name" value="FMN-dependent nitroreductase-like"/>
    <property type="match status" value="1"/>
</dbReference>
<name>A0A402CG42_RHOWR</name>
<dbReference type="EMBL" id="BHYM01000060">
    <property type="protein sequence ID" value="GCE42524.1"/>
    <property type="molecule type" value="Genomic_DNA"/>
</dbReference>
<organism evidence="5 6">
    <name type="scientific">Rhodococcus wratislaviensis</name>
    <name type="common">Tsukamurella wratislaviensis</name>
    <dbReference type="NCBI Taxonomy" id="44752"/>
    <lineage>
        <taxon>Bacteria</taxon>
        <taxon>Bacillati</taxon>
        <taxon>Actinomycetota</taxon>
        <taxon>Actinomycetes</taxon>
        <taxon>Mycobacteriales</taxon>
        <taxon>Nocardiaceae</taxon>
        <taxon>Rhodococcus</taxon>
    </lineage>
</organism>
<evidence type="ECO:0000256" key="2">
    <source>
        <dbReference type="ARBA" id="ARBA00022643"/>
    </source>
</evidence>
<feature type="domain" description="Nitroreductase" evidence="4">
    <location>
        <begin position="7"/>
        <end position="70"/>
    </location>
</feature>
<evidence type="ECO:0000259" key="4">
    <source>
        <dbReference type="Pfam" id="PF00881"/>
    </source>
</evidence>
<dbReference type="InterPro" id="IPR029479">
    <property type="entry name" value="Nitroreductase"/>
</dbReference>
<evidence type="ECO:0000313" key="6">
    <source>
        <dbReference type="Proteomes" id="UP000287519"/>
    </source>
</evidence>
<keyword evidence="6" id="KW-1185">Reference proteome</keyword>
<dbReference type="InterPro" id="IPR050627">
    <property type="entry name" value="Nitroreductase/BluB"/>
</dbReference>